<dbReference type="CDD" id="cd12797">
    <property type="entry name" value="M23_peptidase"/>
    <property type="match status" value="1"/>
</dbReference>
<dbReference type="GO" id="GO:0004222">
    <property type="term" value="F:metalloendopeptidase activity"/>
    <property type="evidence" value="ECO:0007669"/>
    <property type="project" value="TreeGrafter"/>
</dbReference>
<dbReference type="SUPFAM" id="SSF51261">
    <property type="entry name" value="Duplicated hybrid motif"/>
    <property type="match status" value="1"/>
</dbReference>
<evidence type="ECO:0000313" key="4">
    <source>
        <dbReference type="Proteomes" id="UP000249915"/>
    </source>
</evidence>
<proteinExistence type="predicted"/>
<dbReference type="InterPro" id="IPR011055">
    <property type="entry name" value="Dup_hybrid_motif"/>
</dbReference>
<dbReference type="EMBL" id="MASW01000001">
    <property type="protein sequence ID" value="PXY32796.1"/>
    <property type="molecule type" value="Genomic_DNA"/>
</dbReference>
<dbReference type="PANTHER" id="PTHR21666">
    <property type="entry name" value="PEPTIDASE-RELATED"/>
    <property type="match status" value="1"/>
</dbReference>
<protein>
    <recommendedName>
        <fullName evidence="2">M23ase beta-sheet core domain-containing protein</fullName>
    </recommendedName>
</protein>
<dbReference type="PANTHER" id="PTHR21666:SF270">
    <property type="entry name" value="MUREIN HYDROLASE ACTIVATOR ENVC"/>
    <property type="match status" value="1"/>
</dbReference>
<gene>
    <name evidence="3" type="ORF">BAY60_07460</name>
</gene>
<dbReference type="InterPro" id="IPR050570">
    <property type="entry name" value="Cell_wall_metabolism_enzyme"/>
</dbReference>
<comment type="caution">
    <text evidence="3">The sequence shown here is derived from an EMBL/GenBank/DDBJ whole genome shotgun (WGS) entry which is preliminary data.</text>
</comment>
<dbReference type="Pfam" id="PF01551">
    <property type="entry name" value="Peptidase_M23"/>
    <property type="match status" value="1"/>
</dbReference>
<accession>A0A2V4BCA4</accession>
<sequence>MRTKFDRFTSASFRQGSTVGSISAYLGAESPTEMLDRASLLNVLGAEHLDVLDTMRRAVERKTTLERTARTALRRAVANRNDAAKAKQAAERAYTAAEEAQNAAKAETERLADERAALASQAGSTVSGGGQTGTGGVVLPAQGTLTSTYGARWGTIHYGIDIANEIGTPIVSAMAGEVIDSGPASGFGLWVRVQHSNGLITVYGHINESLVSVGQQVSAGQQIATIGNRGQSTGPHLHFEVHQDGSKIDPLIWLRSHGIDI</sequence>
<evidence type="ECO:0000256" key="1">
    <source>
        <dbReference type="SAM" id="Coils"/>
    </source>
</evidence>
<evidence type="ECO:0000313" key="3">
    <source>
        <dbReference type="EMBL" id="PXY32796.1"/>
    </source>
</evidence>
<dbReference type="Gene3D" id="2.70.70.10">
    <property type="entry name" value="Glucose Permease (Domain IIA)"/>
    <property type="match status" value="1"/>
</dbReference>
<dbReference type="Proteomes" id="UP000249915">
    <property type="component" value="Unassembled WGS sequence"/>
</dbReference>
<feature type="coiled-coil region" evidence="1">
    <location>
        <begin position="73"/>
        <end position="117"/>
    </location>
</feature>
<organism evidence="3 4">
    <name type="scientific">Prauserella muralis</name>
    <dbReference type="NCBI Taxonomy" id="588067"/>
    <lineage>
        <taxon>Bacteria</taxon>
        <taxon>Bacillati</taxon>
        <taxon>Actinomycetota</taxon>
        <taxon>Actinomycetes</taxon>
        <taxon>Pseudonocardiales</taxon>
        <taxon>Pseudonocardiaceae</taxon>
        <taxon>Prauserella</taxon>
    </lineage>
</organism>
<keyword evidence="1" id="KW-0175">Coiled coil</keyword>
<evidence type="ECO:0000259" key="2">
    <source>
        <dbReference type="Pfam" id="PF01551"/>
    </source>
</evidence>
<keyword evidence="4" id="KW-1185">Reference proteome</keyword>
<feature type="domain" description="M23ase beta-sheet core" evidence="2">
    <location>
        <begin position="156"/>
        <end position="250"/>
    </location>
</feature>
<dbReference type="AlphaFoldDB" id="A0A2V4BCA4"/>
<name>A0A2V4BCA4_9PSEU</name>
<dbReference type="Gene3D" id="6.10.250.3150">
    <property type="match status" value="1"/>
</dbReference>
<reference evidence="3 4" key="1">
    <citation type="submission" date="2016-07" db="EMBL/GenBank/DDBJ databases">
        <title>Draft genome sequence of Prauserella muralis DSM 45305, isolated from a mould-covered wall in an indoor environment.</title>
        <authorList>
            <person name="Ruckert C."/>
            <person name="Albersmeier A."/>
            <person name="Jiang C.-L."/>
            <person name="Jiang Y."/>
            <person name="Kalinowski J."/>
            <person name="Schneider O."/>
            <person name="Winkler A."/>
            <person name="Zotchev S.B."/>
        </authorList>
    </citation>
    <scope>NUCLEOTIDE SEQUENCE [LARGE SCALE GENOMIC DNA]</scope>
    <source>
        <strain evidence="3 4">DSM 45305</strain>
    </source>
</reference>
<dbReference type="InterPro" id="IPR016047">
    <property type="entry name" value="M23ase_b-sheet_dom"/>
</dbReference>